<proteinExistence type="predicted"/>
<organism evidence="1 2">
    <name type="scientific">Bacillus mycoides</name>
    <dbReference type="NCBI Taxonomy" id="1405"/>
    <lineage>
        <taxon>Bacteria</taxon>
        <taxon>Bacillati</taxon>
        <taxon>Bacillota</taxon>
        <taxon>Bacilli</taxon>
        <taxon>Bacillales</taxon>
        <taxon>Bacillaceae</taxon>
        <taxon>Bacillus</taxon>
        <taxon>Bacillus cereus group</taxon>
    </lineage>
</organism>
<keyword evidence="1" id="KW-0614">Plasmid</keyword>
<evidence type="ECO:0000313" key="2">
    <source>
        <dbReference type="Proteomes" id="UP000192932"/>
    </source>
</evidence>
<dbReference type="RefSeq" id="WP_085313678.1">
    <property type="nucleotide sequence ID" value="NZ_CP020749.1"/>
</dbReference>
<name>A0A1W6AJR1_BACMY</name>
<accession>A0A1W6AJR1</accession>
<dbReference type="AlphaFoldDB" id="A0A1W6AJR1"/>
<dbReference type="Proteomes" id="UP000192932">
    <property type="component" value="Plasmid unnamed6"/>
</dbReference>
<geneLocation type="plasmid" evidence="1 2">
    <name>unnamed6</name>
</geneLocation>
<sequence length="169" mass="20119">MRNPYDYYITPEEYEIAERNGVCASTLRSRIYDFCWSKERAINTPPIKNHLWREVKDIALSNGIARKTFEKRIKLGWDLDQAITQRPMNSKEISKMREQKKKRVFTNEQIRRARLNGISYSRLWERVKKCKWDFERAINTPILSRSQVAIMAKEASPWSKGENIYVESI</sequence>
<evidence type="ECO:0000313" key="1">
    <source>
        <dbReference type="EMBL" id="ARJ26001.1"/>
    </source>
</evidence>
<dbReference type="EMBL" id="CP020749">
    <property type="protein sequence ID" value="ARJ26001.1"/>
    <property type="molecule type" value="Genomic_DNA"/>
</dbReference>
<reference evidence="1 2" key="1">
    <citation type="submission" date="2017-04" db="EMBL/GenBank/DDBJ databases">
        <title>The Characteristic of a Fine Plant Growth-Promoting Rhizobacteria Bacillus mycoides Gnyt1 and its Whole Genome Sequencing Analysis.</title>
        <authorList>
            <person name="Li J.H."/>
            <person name="Yao T."/>
        </authorList>
    </citation>
    <scope>NUCLEOTIDE SEQUENCE [LARGE SCALE GENOMIC DNA]</scope>
    <source>
        <strain evidence="1 2">Gnyt1</strain>
        <plasmid evidence="2">Plasmid unnamed6</plasmid>
    </source>
</reference>
<protein>
    <submittedName>
        <fullName evidence="1">Uncharacterized protein</fullName>
    </submittedName>
</protein>
<gene>
    <name evidence="1" type="ORF">B7492_33765</name>
</gene>